<dbReference type="Proteomes" id="UP000887579">
    <property type="component" value="Unplaced"/>
</dbReference>
<proteinExistence type="predicted"/>
<dbReference type="WBParaSite" id="ES5_v2.g30586.t1">
    <property type="protein sequence ID" value="ES5_v2.g30586.t1"/>
    <property type="gene ID" value="ES5_v2.g30586"/>
</dbReference>
<reference evidence="2" key="1">
    <citation type="submission" date="2022-11" db="UniProtKB">
        <authorList>
            <consortium name="WormBaseParasite"/>
        </authorList>
    </citation>
    <scope>IDENTIFICATION</scope>
</reference>
<evidence type="ECO:0000313" key="1">
    <source>
        <dbReference type="Proteomes" id="UP000887579"/>
    </source>
</evidence>
<organism evidence="1 2">
    <name type="scientific">Panagrolaimus sp. ES5</name>
    <dbReference type="NCBI Taxonomy" id="591445"/>
    <lineage>
        <taxon>Eukaryota</taxon>
        <taxon>Metazoa</taxon>
        <taxon>Ecdysozoa</taxon>
        <taxon>Nematoda</taxon>
        <taxon>Chromadorea</taxon>
        <taxon>Rhabditida</taxon>
        <taxon>Tylenchina</taxon>
        <taxon>Panagrolaimomorpha</taxon>
        <taxon>Panagrolaimoidea</taxon>
        <taxon>Panagrolaimidae</taxon>
        <taxon>Panagrolaimus</taxon>
    </lineage>
</organism>
<protein>
    <submittedName>
        <fullName evidence="2">Uncharacterized protein</fullName>
    </submittedName>
</protein>
<name>A0AC34GLQ9_9BILA</name>
<sequence length="147" mass="16283">MINVHGFKLLTSCSPGSKIDEYMSEHSLFMIVTDVNGNSNVIELPRFDRVAECDLRVMDEHLNDLANASKYVSSAQLSSSLTSFISTSELVSFSFSPGTSSSLSLDSDSFLESSDFMESEYGFQSVRKVGFYTVSLTKDGMLNFYDD</sequence>
<evidence type="ECO:0000313" key="2">
    <source>
        <dbReference type="WBParaSite" id="ES5_v2.g30586.t1"/>
    </source>
</evidence>
<accession>A0AC34GLQ9</accession>